<dbReference type="PIRSF" id="PIRSF003128">
    <property type="entry name" value="RecN"/>
    <property type="match status" value="1"/>
</dbReference>
<keyword evidence="5 9" id="KW-0227">DNA damage</keyword>
<dbReference type="GO" id="GO:0009432">
    <property type="term" value="P:SOS response"/>
    <property type="evidence" value="ECO:0007669"/>
    <property type="project" value="TreeGrafter"/>
</dbReference>
<dbReference type="GO" id="GO:0006281">
    <property type="term" value="P:DNA repair"/>
    <property type="evidence" value="ECO:0007669"/>
    <property type="project" value="UniProtKB-KW"/>
</dbReference>
<reference evidence="12" key="1">
    <citation type="journal article" date="2021" name="PeerJ">
        <title>Extensive microbial diversity within the chicken gut microbiome revealed by metagenomics and culture.</title>
        <authorList>
            <person name="Gilroy R."/>
            <person name="Ravi A."/>
            <person name="Getino M."/>
            <person name="Pursley I."/>
            <person name="Horton D.L."/>
            <person name="Alikhan N.F."/>
            <person name="Baker D."/>
            <person name="Gharbi K."/>
            <person name="Hall N."/>
            <person name="Watson M."/>
            <person name="Adriaenssens E.M."/>
            <person name="Foster-Nyarko E."/>
            <person name="Jarju S."/>
            <person name="Secka A."/>
            <person name="Antonio M."/>
            <person name="Oren A."/>
            <person name="Chaudhuri R.R."/>
            <person name="La Ragione R."/>
            <person name="Hildebrand F."/>
            <person name="Pallen M.J."/>
        </authorList>
    </citation>
    <scope>NUCLEOTIDE SEQUENCE</scope>
    <source>
        <strain evidence="12">ChiHjej12B11-16260</strain>
    </source>
</reference>
<evidence type="ECO:0000313" key="12">
    <source>
        <dbReference type="EMBL" id="HIX45304.1"/>
    </source>
</evidence>
<feature type="coiled-coil region" evidence="10">
    <location>
        <begin position="159"/>
        <end position="230"/>
    </location>
</feature>
<dbReference type="EMBL" id="DXFB01000099">
    <property type="protein sequence ID" value="HIX45304.1"/>
    <property type="molecule type" value="Genomic_DNA"/>
</dbReference>
<comment type="function">
    <text evidence="1 9">May be involved in recombinational repair of damaged DNA.</text>
</comment>
<reference evidence="12" key="2">
    <citation type="submission" date="2021-04" db="EMBL/GenBank/DDBJ databases">
        <authorList>
            <person name="Gilroy R."/>
        </authorList>
    </citation>
    <scope>NUCLEOTIDE SEQUENCE</scope>
    <source>
        <strain evidence="12">ChiHjej12B11-16260</strain>
    </source>
</reference>
<evidence type="ECO:0000256" key="4">
    <source>
        <dbReference type="ARBA" id="ARBA00022741"/>
    </source>
</evidence>
<proteinExistence type="inferred from homology"/>
<evidence type="ECO:0000256" key="10">
    <source>
        <dbReference type="SAM" id="Coils"/>
    </source>
</evidence>
<evidence type="ECO:0000256" key="9">
    <source>
        <dbReference type="PIRNR" id="PIRNR003128"/>
    </source>
</evidence>
<dbReference type="CDD" id="cd03241">
    <property type="entry name" value="ABC_RecN"/>
    <property type="match status" value="2"/>
</dbReference>
<dbReference type="Proteomes" id="UP000824246">
    <property type="component" value="Unassembled WGS sequence"/>
</dbReference>
<dbReference type="PANTHER" id="PTHR11059:SF0">
    <property type="entry name" value="DNA REPAIR PROTEIN RECN"/>
    <property type="match status" value="1"/>
</dbReference>
<dbReference type="GO" id="GO:0005524">
    <property type="term" value="F:ATP binding"/>
    <property type="evidence" value="ECO:0007669"/>
    <property type="project" value="UniProtKB-KW"/>
</dbReference>
<dbReference type="AlphaFoldDB" id="A0A9D1VR02"/>
<evidence type="ECO:0000256" key="1">
    <source>
        <dbReference type="ARBA" id="ARBA00003618"/>
    </source>
</evidence>
<comment type="caution">
    <text evidence="12">The sequence shown here is derived from an EMBL/GenBank/DDBJ whole genome shotgun (WGS) entry which is preliminary data.</text>
</comment>
<evidence type="ECO:0000256" key="5">
    <source>
        <dbReference type="ARBA" id="ARBA00022763"/>
    </source>
</evidence>
<comment type="similarity">
    <text evidence="2 9">Belongs to the RecN family.</text>
</comment>
<dbReference type="InterPro" id="IPR004604">
    <property type="entry name" value="DNA_recomb/repair_RecN"/>
</dbReference>
<evidence type="ECO:0000256" key="7">
    <source>
        <dbReference type="ARBA" id="ARBA00023204"/>
    </source>
</evidence>
<dbReference type="InterPro" id="IPR027417">
    <property type="entry name" value="P-loop_NTPase"/>
</dbReference>
<evidence type="ECO:0000256" key="6">
    <source>
        <dbReference type="ARBA" id="ARBA00022840"/>
    </source>
</evidence>
<evidence type="ECO:0000256" key="3">
    <source>
        <dbReference type="ARBA" id="ARBA00021315"/>
    </source>
</evidence>
<name>A0A9D1VR02_9BACT</name>
<dbReference type="GO" id="GO:0006310">
    <property type="term" value="P:DNA recombination"/>
    <property type="evidence" value="ECO:0007669"/>
    <property type="project" value="InterPro"/>
</dbReference>
<keyword evidence="6" id="KW-0067">ATP-binding</keyword>
<accession>A0A9D1VR02</accession>
<organism evidence="12 13">
    <name type="scientific">Candidatus Barnesiella excrementipullorum</name>
    <dbReference type="NCBI Taxonomy" id="2838479"/>
    <lineage>
        <taxon>Bacteria</taxon>
        <taxon>Pseudomonadati</taxon>
        <taxon>Bacteroidota</taxon>
        <taxon>Bacteroidia</taxon>
        <taxon>Bacteroidales</taxon>
        <taxon>Barnesiellaceae</taxon>
        <taxon>Barnesiella</taxon>
    </lineage>
</organism>
<dbReference type="FunFam" id="3.40.50.300:FF:000319">
    <property type="entry name" value="DNA repair protein RecN"/>
    <property type="match status" value="1"/>
</dbReference>
<keyword evidence="4" id="KW-0547">Nucleotide-binding</keyword>
<dbReference type="PANTHER" id="PTHR11059">
    <property type="entry name" value="DNA REPAIR PROTEIN RECN"/>
    <property type="match status" value="1"/>
</dbReference>
<dbReference type="GO" id="GO:0043590">
    <property type="term" value="C:bacterial nucleoid"/>
    <property type="evidence" value="ECO:0007669"/>
    <property type="project" value="TreeGrafter"/>
</dbReference>
<evidence type="ECO:0000313" key="13">
    <source>
        <dbReference type="Proteomes" id="UP000824246"/>
    </source>
</evidence>
<keyword evidence="10" id="KW-0175">Coiled coil</keyword>
<dbReference type="Gene3D" id="3.40.50.300">
    <property type="entry name" value="P-loop containing nucleotide triphosphate hydrolases"/>
    <property type="match status" value="2"/>
</dbReference>
<keyword evidence="7 9" id="KW-0234">DNA repair</keyword>
<evidence type="ECO:0000256" key="8">
    <source>
        <dbReference type="ARBA" id="ARBA00033408"/>
    </source>
</evidence>
<dbReference type="SUPFAM" id="SSF52540">
    <property type="entry name" value="P-loop containing nucleoside triphosphate hydrolases"/>
    <property type="match status" value="2"/>
</dbReference>
<protein>
    <recommendedName>
        <fullName evidence="3 9">DNA repair protein RecN</fullName>
    </recommendedName>
    <alternativeName>
        <fullName evidence="8 9">Recombination protein N</fullName>
    </alternativeName>
</protein>
<dbReference type="Pfam" id="PF02463">
    <property type="entry name" value="SMC_N"/>
    <property type="match status" value="1"/>
</dbReference>
<gene>
    <name evidence="12" type="primary">recN</name>
    <name evidence="12" type="ORF">H9982_03695</name>
</gene>
<dbReference type="InterPro" id="IPR003395">
    <property type="entry name" value="RecF/RecN/SMC_N"/>
</dbReference>
<feature type="domain" description="RecF/RecN/SMC N-terminal" evidence="11">
    <location>
        <begin position="2"/>
        <end position="509"/>
    </location>
</feature>
<dbReference type="NCBIfam" id="TIGR00634">
    <property type="entry name" value="recN"/>
    <property type="match status" value="1"/>
</dbReference>
<sequence length="557" mass="62786">MIRKLVICNYALIDRMEIAFEPRLSVITGETGAGKSIVLGALSLILGQRADIRVVTDATQKTIVEGYFDIGHYDLAAFFEENDIEYDAHECILRRELSPSGKSRAFINDTPVTVTQLKQLGERLIDIHSQHQNLLLADSRFQLRLVDVLARDNAELDACRKAYIEHRRLVQQLEKMQAEQAHSREEEDYLRFQWAQLDEARLVAGEEEELQAEQERLSRAEELKTQLYELTAMLDSEQNGILPMLNALQSRSRAIEGFFGNEQQVSERIETAYIDLKDIDATLCRWNEALVVDPARLAEVQERIDLLYTLQRKHKVNRVDELISLRDEYAARLERIEHGDEAIEAVAKELDVAAARLHECAAALTRRREEVAPLLARRLMEVAAPLGMPHVRVAVDLLPKECDETGAEQVSIRFSANKNQALQPVGDVASGGEISRLMLCIKWLVSGELALPTIIFDEIDTGVSGDIAARMGHIMQEMSRHMQVIAITHLPQVAAMGDTHYRVYKESEGEVSRTHLLRLGDDERVGEIARMLSGTRLTDAAVENARALLAARTENND</sequence>
<evidence type="ECO:0000256" key="2">
    <source>
        <dbReference type="ARBA" id="ARBA00009441"/>
    </source>
</evidence>
<evidence type="ECO:0000259" key="11">
    <source>
        <dbReference type="Pfam" id="PF02463"/>
    </source>
</evidence>